<keyword evidence="3" id="KW-1185">Reference proteome</keyword>
<keyword evidence="1" id="KW-0812">Transmembrane</keyword>
<gene>
    <name evidence="2" type="ORF">SAMN05444972_1168</name>
</gene>
<evidence type="ECO:0000313" key="2">
    <source>
        <dbReference type="EMBL" id="SFS99900.1"/>
    </source>
</evidence>
<sequence>MWIRGFIILINVTLISVIFWGTAQQIATQKKTNQTMTGVHNNIKTAKKLTVVTNQRLQPLRETAIRIREVNKKLTHTHGLLQNTNHSIAGVVTSENDIVVGLTSLNAHTRQVIDQLDGVSAKNNELIGPSKEMMSQTRNEYVALDELNQLTAESVSLLDNVNGKLDWLGLLP</sequence>
<dbReference type="RefSeq" id="WP_091839306.1">
    <property type="nucleotide sequence ID" value="NZ_FPAA01000016.1"/>
</dbReference>
<dbReference type="AlphaFoldDB" id="A0A1I6UEQ2"/>
<dbReference type="EMBL" id="FPAA01000016">
    <property type="protein sequence ID" value="SFS99900.1"/>
    <property type="molecule type" value="Genomic_DNA"/>
</dbReference>
<keyword evidence="1" id="KW-0472">Membrane</keyword>
<protein>
    <submittedName>
        <fullName evidence="2">Uncharacterized protein</fullName>
    </submittedName>
</protein>
<evidence type="ECO:0000313" key="3">
    <source>
        <dbReference type="Proteomes" id="UP000198660"/>
    </source>
</evidence>
<name>A0A1I6UEQ2_9BACL</name>
<accession>A0A1I6UEQ2</accession>
<organism evidence="2 3">
    <name type="scientific">Marininema halotolerans</name>
    <dbReference type="NCBI Taxonomy" id="1155944"/>
    <lineage>
        <taxon>Bacteria</taxon>
        <taxon>Bacillati</taxon>
        <taxon>Bacillota</taxon>
        <taxon>Bacilli</taxon>
        <taxon>Bacillales</taxon>
        <taxon>Thermoactinomycetaceae</taxon>
        <taxon>Marininema</taxon>
    </lineage>
</organism>
<reference evidence="3" key="1">
    <citation type="submission" date="2016-10" db="EMBL/GenBank/DDBJ databases">
        <authorList>
            <person name="Varghese N."/>
            <person name="Submissions S."/>
        </authorList>
    </citation>
    <scope>NUCLEOTIDE SEQUENCE [LARGE SCALE GENOMIC DNA]</scope>
    <source>
        <strain evidence="3">DSM 45789</strain>
    </source>
</reference>
<keyword evidence="1" id="KW-1133">Transmembrane helix</keyword>
<dbReference type="Proteomes" id="UP000198660">
    <property type="component" value="Unassembled WGS sequence"/>
</dbReference>
<feature type="transmembrane region" description="Helical" evidence="1">
    <location>
        <begin position="6"/>
        <end position="23"/>
    </location>
</feature>
<proteinExistence type="predicted"/>
<evidence type="ECO:0000256" key="1">
    <source>
        <dbReference type="SAM" id="Phobius"/>
    </source>
</evidence>
<dbReference type="OrthoDB" id="2988286at2"/>